<evidence type="ECO:0000256" key="13">
    <source>
        <dbReference type="ARBA" id="ARBA00022777"/>
    </source>
</evidence>
<dbReference type="SUPFAM" id="SSF52009">
    <property type="entry name" value="Phosphohistidine domain"/>
    <property type="match status" value="1"/>
</dbReference>
<evidence type="ECO:0000256" key="4">
    <source>
        <dbReference type="ARBA" id="ARBA00007837"/>
    </source>
</evidence>
<keyword evidence="10 16" id="KW-0808">Transferase</keyword>
<keyword evidence="8 16" id="KW-0963">Cytoplasm</keyword>
<feature type="domain" description="PEP-utilising enzyme mobile" evidence="17">
    <location>
        <begin position="152"/>
        <end position="226"/>
    </location>
</feature>
<keyword evidence="14 16" id="KW-0460">Magnesium</keyword>
<dbReference type="InterPro" id="IPR018274">
    <property type="entry name" value="PEP_util_AS"/>
</dbReference>
<dbReference type="InterPro" id="IPR040442">
    <property type="entry name" value="Pyrv_kinase-like_dom_sf"/>
</dbReference>
<comment type="caution">
    <text evidence="20">The sequence shown here is derived from an EMBL/GenBank/DDBJ whole genome shotgun (WGS) entry which is preliminary data.</text>
</comment>
<dbReference type="InterPro" id="IPR036618">
    <property type="entry name" value="PtsI_HPr-bd_sf"/>
</dbReference>
<feature type="domain" description="PEP-utilising enzyme C-terminal" evidence="18">
    <location>
        <begin position="254"/>
        <end position="537"/>
    </location>
</feature>
<evidence type="ECO:0000256" key="2">
    <source>
        <dbReference type="ARBA" id="ARBA00001946"/>
    </source>
</evidence>
<protein>
    <recommendedName>
        <fullName evidence="6 16">Phosphoenolpyruvate-protein phosphotransferase</fullName>
        <ecNumber evidence="5 16">2.7.3.9</ecNumber>
    </recommendedName>
    <alternativeName>
        <fullName evidence="15 16">Phosphotransferase system, enzyme I</fullName>
    </alternativeName>
</protein>
<dbReference type="EMBL" id="JAAIKR010000002">
    <property type="protein sequence ID" value="MBR9727124.1"/>
    <property type="molecule type" value="Genomic_DNA"/>
</dbReference>
<dbReference type="PIRSF" id="PIRSF000732">
    <property type="entry name" value="PTS_enzyme_I"/>
    <property type="match status" value="1"/>
</dbReference>
<evidence type="ECO:0000256" key="10">
    <source>
        <dbReference type="ARBA" id="ARBA00022679"/>
    </source>
</evidence>
<proteinExistence type="inferred from homology"/>
<dbReference type="InterPro" id="IPR036637">
    <property type="entry name" value="Phosphohistidine_dom_sf"/>
</dbReference>
<organism evidence="20 21">
    <name type="scientific">Shewanella intestini</name>
    <dbReference type="NCBI Taxonomy" id="2017544"/>
    <lineage>
        <taxon>Bacteria</taxon>
        <taxon>Pseudomonadati</taxon>
        <taxon>Pseudomonadota</taxon>
        <taxon>Gammaproteobacteria</taxon>
        <taxon>Alteromonadales</taxon>
        <taxon>Shewanellaceae</taxon>
        <taxon>Shewanella</taxon>
    </lineage>
</organism>
<evidence type="ECO:0000259" key="17">
    <source>
        <dbReference type="Pfam" id="PF00391"/>
    </source>
</evidence>
<evidence type="ECO:0000256" key="11">
    <source>
        <dbReference type="ARBA" id="ARBA00022683"/>
    </source>
</evidence>
<dbReference type="Gene3D" id="1.10.274.10">
    <property type="entry name" value="PtsI, HPr-binding domain"/>
    <property type="match status" value="1"/>
</dbReference>
<dbReference type="Proteomes" id="UP000811844">
    <property type="component" value="Unassembled WGS sequence"/>
</dbReference>
<keyword evidence="11 16" id="KW-0598">Phosphotransferase system</keyword>
<dbReference type="EC" id="2.7.3.9" evidence="5 16"/>
<dbReference type="NCBIfam" id="TIGR01417">
    <property type="entry name" value="PTS_I_fam"/>
    <property type="match status" value="1"/>
</dbReference>
<keyword evidence="7 16" id="KW-0813">Transport</keyword>
<dbReference type="SUPFAM" id="SSF47831">
    <property type="entry name" value="Enzyme I of the PEP:sugar phosphotransferase system HPr-binding (sub)domain"/>
    <property type="match status" value="1"/>
</dbReference>
<comment type="catalytic activity">
    <reaction evidence="1 16">
        <text>L-histidyl-[protein] + phosphoenolpyruvate = N(pros)-phospho-L-histidyl-[protein] + pyruvate</text>
        <dbReference type="Rhea" id="RHEA:23880"/>
        <dbReference type="Rhea" id="RHEA-COMP:9745"/>
        <dbReference type="Rhea" id="RHEA-COMP:9746"/>
        <dbReference type="ChEBI" id="CHEBI:15361"/>
        <dbReference type="ChEBI" id="CHEBI:29979"/>
        <dbReference type="ChEBI" id="CHEBI:58702"/>
        <dbReference type="ChEBI" id="CHEBI:64837"/>
        <dbReference type="EC" id="2.7.3.9"/>
    </reaction>
</comment>
<dbReference type="PANTHER" id="PTHR46244">
    <property type="entry name" value="PHOSPHOENOLPYRUVATE-PROTEIN PHOSPHOTRANSFERASE"/>
    <property type="match status" value="1"/>
</dbReference>
<keyword evidence="13 16" id="KW-0418">Kinase</keyword>
<dbReference type="PRINTS" id="PR01736">
    <property type="entry name" value="PHPHTRNFRASE"/>
</dbReference>
<evidence type="ECO:0000256" key="6">
    <source>
        <dbReference type="ARBA" id="ARBA00016544"/>
    </source>
</evidence>
<evidence type="ECO:0000256" key="5">
    <source>
        <dbReference type="ARBA" id="ARBA00012232"/>
    </source>
</evidence>
<accession>A0ABS5I0A8</accession>
<dbReference type="Gene3D" id="3.50.30.10">
    <property type="entry name" value="Phosphohistidine domain"/>
    <property type="match status" value="1"/>
</dbReference>
<dbReference type="PROSITE" id="PS00742">
    <property type="entry name" value="PEP_ENZYMES_2"/>
    <property type="match status" value="1"/>
</dbReference>
<evidence type="ECO:0000259" key="18">
    <source>
        <dbReference type="Pfam" id="PF02896"/>
    </source>
</evidence>
<evidence type="ECO:0000256" key="14">
    <source>
        <dbReference type="ARBA" id="ARBA00022842"/>
    </source>
</evidence>
<comment type="function">
    <text evidence="16">General (non sugar-specific) component of the phosphoenolpyruvate-dependent sugar phosphotransferase system (sugar PTS). This major carbohydrate active-transport system catalyzes the phosphorylation of incoming sugar substrates concomitantly with their translocation across the cell membrane. Enzyme I transfers the phosphoryl group from phosphoenolpyruvate (PEP) to the phosphoryl carrier protein (HPr).</text>
</comment>
<name>A0ABS5I0A8_9GAMM</name>
<dbReference type="SUPFAM" id="SSF51621">
    <property type="entry name" value="Phosphoenolpyruvate/pyruvate domain"/>
    <property type="match status" value="1"/>
</dbReference>
<dbReference type="InterPro" id="IPR023151">
    <property type="entry name" value="PEP_util_CS"/>
</dbReference>
<dbReference type="PROSITE" id="PS00370">
    <property type="entry name" value="PEP_ENZYMES_PHOS_SITE"/>
    <property type="match status" value="1"/>
</dbReference>
<evidence type="ECO:0000259" key="19">
    <source>
        <dbReference type="Pfam" id="PF05524"/>
    </source>
</evidence>
<evidence type="ECO:0000256" key="9">
    <source>
        <dbReference type="ARBA" id="ARBA00022597"/>
    </source>
</evidence>
<comment type="cofactor">
    <cofactor evidence="2 16">
        <name>Mg(2+)</name>
        <dbReference type="ChEBI" id="CHEBI:18420"/>
    </cofactor>
</comment>
<keyword evidence="21" id="KW-1185">Reference proteome</keyword>
<dbReference type="RefSeq" id="WP_153663890.1">
    <property type="nucleotide sequence ID" value="NZ_JAAIKR010000002.1"/>
</dbReference>
<comment type="subcellular location">
    <subcellularLocation>
        <location evidence="3 16">Cytoplasm</location>
    </subcellularLocation>
</comment>
<dbReference type="GO" id="GO:0008965">
    <property type="term" value="F:phosphoenolpyruvate-protein phosphotransferase activity"/>
    <property type="evidence" value="ECO:0007669"/>
    <property type="project" value="UniProtKB-EC"/>
</dbReference>
<evidence type="ECO:0000256" key="12">
    <source>
        <dbReference type="ARBA" id="ARBA00022723"/>
    </source>
</evidence>
<comment type="similarity">
    <text evidence="4 16">Belongs to the PEP-utilizing enzyme family.</text>
</comment>
<dbReference type="PANTHER" id="PTHR46244:SF6">
    <property type="entry name" value="PHOSPHOENOLPYRUVATE-PROTEIN PHOSPHOTRANSFERASE"/>
    <property type="match status" value="1"/>
</dbReference>
<evidence type="ECO:0000256" key="1">
    <source>
        <dbReference type="ARBA" id="ARBA00000683"/>
    </source>
</evidence>
<gene>
    <name evidence="20" type="primary">ptsP</name>
    <name evidence="20" type="ORF">G3R48_03820</name>
</gene>
<dbReference type="InterPro" id="IPR050499">
    <property type="entry name" value="PEP-utilizing_PTS_enzyme"/>
</dbReference>
<evidence type="ECO:0000256" key="15">
    <source>
        <dbReference type="ARBA" id="ARBA00033235"/>
    </source>
</evidence>
<dbReference type="InterPro" id="IPR000121">
    <property type="entry name" value="PEP_util_C"/>
</dbReference>
<dbReference type="InterPro" id="IPR006318">
    <property type="entry name" value="PTS_EI-like"/>
</dbReference>
<dbReference type="InterPro" id="IPR008731">
    <property type="entry name" value="PTS_EIN"/>
</dbReference>
<dbReference type="Pfam" id="PF05524">
    <property type="entry name" value="PEP-utilisers_N"/>
    <property type="match status" value="1"/>
</dbReference>
<dbReference type="Gene3D" id="3.20.20.60">
    <property type="entry name" value="Phosphoenolpyruvate-binding domains"/>
    <property type="match status" value="1"/>
</dbReference>
<dbReference type="InterPro" id="IPR024692">
    <property type="entry name" value="PTS_EI"/>
</dbReference>
<dbReference type="InterPro" id="IPR008279">
    <property type="entry name" value="PEP-util_enz_mobile_dom"/>
</dbReference>
<keyword evidence="12 16" id="KW-0479">Metal-binding</keyword>
<feature type="domain" description="Phosphotransferase system enzyme I N-terminal" evidence="19">
    <location>
        <begin position="5"/>
        <end position="125"/>
    </location>
</feature>
<evidence type="ECO:0000256" key="16">
    <source>
        <dbReference type="PIRNR" id="PIRNR000732"/>
    </source>
</evidence>
<evidence type="ECO:0000256" key="7">
    <source>
        <dbReference type="ARBA" id="ARBA00022448"/>
    </source>
</evidence>
<dbReference type="Pfam" id="PF00391">
    <property type="entry name" value="PEP-utilizers"/>
    <property type="match status" value="1"/>
</dbReference>
<reference evidence="20 21" key="1">
    <citation type="submission" date="2020-02" db="EMBL/GenBank/DDBJ databases">
        <title>Shewanella WXL01 sp. nov., a marine bacterium isolated from green algae in Luhuitou Fringing Reef (Northern South China Sea).</title>
        <authorList>
            <person name="Wang X."/>
        </authorList>
    </citation>
    <scope>NUCLEOTIDE SEQUENCE [LARGE SCALE GENOMIC DNA]</scope>
    <source>
        <strain evidence="20 21">MCCC 1A01895</strain>
    </source>
</reference>
<keyword evidence="9 16" id="KW-0762">Sugar transport</keyword>
<dbReference type="InterPro" id="IPR015813">
    <property type="entry name" value="Pyrv/PenolPyrv_kinase-like_dom"/>
</dbReference>
<evidence type="ECO:0000313" key="21">
    <source>
        <dbReference type="Proteomes" id="UP000811844"/>
    </source>
</evidence>
<evidence type="ECO:0000256" key="8">
    <source>
        <dbReference type="ARBA" id="ARBA00022490"/>
    </source>
</evidence>
<evidence type="ECO:0000313" key="20">
    <source>
        <dbReference type="EMBL" id="MBR9727124.1"/>
    </source>
</evidence>
<evidence type="ECO:0000256" key="3">
    <source>
        <dbReference type="ARBA" id="ARBA00004496"/>
    </source>
</evidence>
<dbReference type="Pfam" id="PF02896">
    <property type="entry name" value="PEP-utilizers_C"/>
    <property type="match status" value="1"/>
</dbReference>
<sequence>MSVDGIVVSSGIAFGQALTIRSNSHPLDLSLIRLDAIEAEKDKLLRGINNLIAYLLRCQHHLNENGDHYQLIDADIALLEDSELHQLLYRHITQYRVSASVAVNRIFRQQAFEISEIDNPYIANRSHDILCLSTRLNNALNGHLQWDLSALEHDTILLADDLTPAEFAILPLEHIKGIVLESGGLTSHTAILARSAGIPALLNCPFTINEDDIADGTELIIDALNGTLYIAPNAKLQSHFQLLAQQEQTRHLKLKQFKDDKCQTQDGHGVKLLANIGTLSDISRMNDVGAQGVGLFRTEFILMHANSVPSEQQQYKMYCEALFGLNGLPLTIRTFDIGADKDIPWLNQQHEDNPALGLRGIRFSLANPHIFISQVKAILRAACHGTVKLMFPMVSQIEELEALLVLIEQAKSQLLEQQKAIGNVSIGIVLETPAAILNLPSMLPLVNFVSIGSNDLAQYTLAADRTNPTLANNYPAVSPAILQLISMAVMHCKQADKEISLCGEIGSNPEVLPLLVGLGIDNISINPANLLAVKANLVTGHYKDFVDHAQHVSQLSRIEEISQAVKAYKHHAFDVH</sequence>